<reference evidence="3" key="4">
    <citation type="journal article" date="2015" name="G3 (Bethesda)">
        <title>Genome sequences of three phytopathogenic species of the Magnaporthaceae family of fungi.</title>
        <authorList>
            <person name="Okagaki L.H."/>
            <person name="Nunes C.C."/>
            <person name="Sailsbery J."/>
            <person name="Clay B."/>
            <person name="Brown D."/>
            <person name="John T."/>
            <person name="Oh Y."/>
            <person name="Young N."/>
            <person name="Fitzgerald M."/>
            <person name="Haas B.J."/>
            <person name="Zeng Q."/>
            <person name="Young S."/>
            <person name="Adiconis X."/>
            <person name="Fan L."/>
            <person name="Levin J.Z."/>
            <person name="Mitchell T.K."/>
            <person name="Okubara P.A."/>
            <person name="Farman M.L."/>
            <person name="Kohn L.M."/>
            <person name="Birren B."/>
            <person name="Ma L.-J."/>
            <person name="Dean R.A."/>
        </authorList>
    </citation>
    <scope>NUCLEOTIDE SEQUENCE</scope>
    <source>
        <strain evidence="3">R3-111a-1</strain>
    </source>
</reference>
<feature type="region of interest" description="Disordered" evidence="1">
    <location>
        <begin position="1"/>
        <end position="31"/>
    </location>
</feature>
<dbReference type="GeneID" id="20350332"/>
<dbReference type="EnsemblFungi" id="EJT73023">
    <property type="protein sequence ID" value="EJT73023"/>
    <property type="gene ID" value="GGTG_09874"/>
</dbReference>
<proteinExistence type="predicted"/>
<dbReference type="AlphaFoldDB" id="J3P8N9"/>
<sequence length="120" mass="12984">MSDSASNVGTPSSPKDGTSDAGQDNTWGKSGNLSEKLAALEERQAELNRRIQECPGLEWVIGQVDASRESEKGENPSEKLKALEERREELDRILKALGFEYLVYRVDGHAGPSAGLAGPE</sequence>
<evidence type="ECO:0000313" key="2">
    <source>
        <dbReference type="EMBL" id="EJT73023.1"/>
    </source>
</evidence>
<organism evidence="2">
    <name type="scientific">Gaeumannomyces tritici (strain R3-111a-1)</name>
    <name type="common">Wheat and barley take-all root rot fungus</name>
    <name type="synonym">Gaeumannomyces graminis var. tritici</name>
    <dbReference type="NCBI Taxonomy" id="644352"/>
    <lineage>
        <taxon>Eukaryota</taxon>
        <taxon>Fungi</taxon>
        <taxon>Dikarya</taxon>
        <taxon>Ascomycota</taxon>
        <taxon>Pezizomycotina</taxon>
        <taxon>Sordariomycetes</taxon>
        <taxon>Sordariomycetidae</taxon>
        <taxon>Magnaporthales</taxon>
        <taxon>Magnaporthaceae</taxon>
        <taxon>Gaeumannomyces</taxon>
    </lineage>
</organism>
<reference evidence="2" key="2">
    <citation type="submission" date="2010-07" db="EMBL/GenBank/DDBJ databases">
        <authorList>
            <consortium name="The Broad Institute Genome Sequencing Platform"/>
            <consortium name="Broad Institute Genome Sequencing Center for Infectious Disease"/>
            <person name="Ma L.-J."/>
            <person name="Dead R."/>
            <person name="Young S."/>
            <person name="Zeng Q."/>
            <person name="Koehrsen M."/>
            <person name="Alvarado L."/>
            <person name="Berlin A."/>
            <person name="Chapman S.B."/>
            <person name="Chen Z."/>
            <person name="Freedman E."/>
            <person name="Gellesch M."/>
            <person name="Goldberg J."/>
            <person name="Griggs A."/>
            <person name="Gujja S."/>
            <person name="Heilman E.R."/>
            <person name="Heiman D."/>
            <person name="Hepburn T."/>
            <person name="Howarth C."/>
            <person name="Jen D."/>
            <person name="Larson L."/>
            <person name="Mehta T."/>
            <person name="Neiman D."/>
            <person name="Pearson M."/>
            <person name="Roberts A."/>
            <person name="Saif S."/>
            <person name="Shea T."/>
            <person name="Shenoy N."/>
            <person name="Sisk P."/>
            <person name="Stolte C."/>
            <person name="Sykes S."/>
            <person name="Walk T."/>
            <person name="White J."/>
            <person name="Yandava C."/>
            <person name="Haas B."/>
            <person name="Nusbaum C."/>
            <person name="Birren B."/>
        </authorList>
    </citation>
    <scope>NUCLEOTIDE SEQUENCE</scope>
    <source>
        <strain evidence="2">R3-111a-1</strain>
    </source>
</reference>
<keyword evidence="4" id="KW-1185">Reference proteome</keyword>
<gene>
    <name evidence="3" type="primary">20350332</name>
    <name evidence="2" type="ORF">GGTG_09874</name>
</gene>
<accession>J3P8N9</accession>
<dbReference type="HOGENOM" id="CLU_2049857_0_0_1"/>
<evidence type="ECO:0000313" key="4">
    <source>
        <dbReference type="Proteomes" id="UP000006039"/>
    </source>
</evidence>
<protein>
    <submittedName>
        <fullName evidence="2 3">Uncharacterized protein</fullName>
    </submittedName>
</protein>
<reference evidence="3" key="5">
    <citation type="submission" date="2018-04" db="UniProtKB">
        <authorList>
            <consortium name="EnsemblFungi"/>
        </authorList>
    </citation>
    <scope>IDENTIFICATION</scope>
    <source>
        <strain evidence="3">R3-111a-1</strain>
    </source>
</reference>
<name>J3P8N9_GAET3</name>
<dbReference type="EMBL" id="GL385399">
    <property type="protein sequence ID" value="EJT73023.1"/>
    <property type="molecule type" value="Genomic_DNA"/>
</dbReference>
<dbReference type="RefSeq" id="XP_009225997.1">
    <property type="nucleotide sequence ID" value="XM_009227733.1"/>
</dbReference>
<reference evidence="4" key="1">
    <citation type="submission" date="2010-07" db="EMBL/GenBank/DDBJ databases">
        <title>The genome sequence of Gaeumannomyces graminis var. tritici strain R3-111a-1.</title>
        <authorList>
            <consortium name="The Broad Institute Genome Sequencing Platform"/>
            <person name="Ma L.-J."/>
            <person name="Dead R."/>
            <person name="Young S."/>
            <person name="Zeng Q."/>
            <person name="Koehrsen M."/>
            <person name="Alvarado L."/>
            <person name="Berlin A."/>
            <person name="Chapman S.B."/>
            <person name="Chen Z."/>
            <person name="Freedman E."/>
            <person name="Gellesch M."/>
            <person name="Goldberg J."/>
            <person name="Griggs A."/>
            <person name="Gujja S."/>
            <person name="Heilman E.R."/>
            <person name="Heiman D."/>
            <person name="Hepburn T."/>
            <person name="Howarth C."/>
            <person name="Jen D."/>
            <person name="Larson L."/>
            <person name="Mehta T."/>
            <person name="Neiman D."/>
            <person name="Pearson M."/>
            <person name="Roberts A."/>
            <person name="Saif S."/>
            <person name="Shea T."/>
            <person name="Shenoy N."/>
            <person name="Sisk P."/>
            <person name="Stolte C."/>
            <person name="Sykes S."/>
            <person name="Walk T."/>
            <person name="White J."/>
            <person name="Yandava C."/>
            <person name="Haas B."/>
            <person name="Nusbaum C."/>
            <person name="Birren B."/>
        </authorList>
    </citation>
    <scope>NUCLEOTIDE SEQUENCE [LARGE SCALE GENOMIC DNA]</scope>
    <source>
        <strain evidence="4">R3-111a-1</strain>
    </source>
</reference>
<dbReference type="VEuPathDB" id="FungiDB:GGTG_09874"/>
<reference evidence="2" key="3">
    <citation type="submission" date="2010-09" db="EMBL/GenBank/DDBJ databases">
        <title>Annotation of Gaeumannomyces graminis var. tritici R3-111a-1.</title>
        <authorList>
            <consortium name="The Broad Institute Genome Sequencing Platform"/>
            <person name="Ma L.-J."/>
            <person name="Dead R."/>
            <person name="Young S.K."/>
            <person name="Zeng Q."/>
            <person name="Gargeya S."/>
            <person name="Fitzgerald M."/>
            <person name="Haas B."/>
            <person name="Abouelleil A."/>
            <person name="Alvarado L."/>
            <person name="Arachchi H.M."/>
            <person name="Berlin A."/>
            <person name="Brown A."/>
            <person name="Chapman S.B."/>
            <person name="Chen Z."/>
            <person name="Dunbar C."/>
            <person name="Freedman E."/>
            <person name="Gearin G."/>
            <person name="Gellesch M."/>
            <person name="Goldberg J."/>
            <person name="Griggs A."/>
            <person name="Gujja S."/>
            <person name="Heiman D."/>
            <person name="Howarth C."/>
            <person name="Larson L."/>
            <person name="Lui A."/>
            <person name="MacDonald P.J.P."/>
            <person name="Mehta T."/>
            <person name="Montmayeur A."/>
            <person name="Murphy C."/>
            <person name="Neiman D."/>
            <person name="Pearson M."/>
            <person name="Priest M."/>
            <person name="Roberts A."/>
            <person name="Saif S."/>
            <person name="Shea T."/>
            <person name="Shenoy N."/>
            <person name="Sisk P."/>
            <person name="Stolte C."/>
            <person name="Sykes S."/>
            <person name="Yandava C."/>
            <person name="Wortman J."/>
            <person name="Nusbaum C."/>
            <person name="Birren B."/>
        </authorList>
    </citation>
    <scope>NUCLEOTIDE SEQUENCE</scope>
    <source>
        <strain evidence="2">R3-111a-1</strain>
    </source>
</reference>
<evidence type="ECO:0000256" key="1">
    <source>
        <dbReference type="SAM" id="MobiDB-lite"/>
    </source>
</evidence>
<dbReference type="Proteomes" id="UP000006039">
    <property type="component" value="Unassembled WGS sequence"/>
</dbReference>
<evidence type="ECO:0000313" key="3">
    <source>
        <dbReference type="EnsemblFungi" id="EJT73023"/>
    </source>
</evidence>